<evidence type="ECO:0000256" key="1">
    <source>
        <dbReference type="ARBA" id="ARBA00004651"/>
    </source>
</evidence>
<accession>A0A150KML9</accession>
<feature type="domain" description="ABC3 transporter permease C-terminal" evidence="7">
    <location>
        <begin position="205"/>
        <end position="311"/>
    </location>
</feature>
<feature type="transmembrane region" description="Helical" evidence="6">
    <location>
        <begin position="203"/>
        <end position="224"/>
    </location>
</feature>
<evidence type="ECO:0000259" key="7">
    <source>
        <dbReference type="Pfam" id="PF02687"/>
    </source>
</evidence>
<dbReference type="RefSeq" id="WP_066233629.1">
    <property type="nucleotide sequence ID" value="NZ_CP066701.1"/>
</dbReference>
<feature type="transmembrane region" description="Helical" evidence="6">
    <location>
        <begin position="656"/>
        <end position="676"/>
    </location>
</feature>
<evidence type="ECO:0000313" key="9">
    <source>
        <dbReference type="EMBL" id="QQX26088.1"/>
    </source>
</evidence>
<evidence type="ECO:0000313" key="10">
    <source>
        <dbReference type="Proteomes" id="UP000075666"/>
    </source>
</evidence>
<sequence>MKKLIFLLFTTTIIVVSFLSIKQFEYIQFQSFNNDNSGDKLNIVVEGGNPQKSKVENFRLLEDMAVNANVDLQRTSYETYKNNKDKRVYYVAFRENTNYFKNIKLKSGEFLNRYSDPNDFLSTIETYDNNQVGQLEIFHSFDPIEIRPMISASKTRDIKGTYTLNGIENAERFKKIALEYGFTVKTSKEQSQSLITKYPYQDMMYKALLILCFLIMLALLYDVINAYKEIAVRHLFGYNFWQIGGYLLRKYINIFLNSFATGFIALIVYLYFYNQFQQFFPFLYFWMKNIIPVLLIVTFIFIVTWLATKSINISQMIKNRKPIKLLFYLNIVVRFIIAIFLILGLQEGISAFLGLKSTMTKQEKWSLLKDYSYLGVVATPNPSLFNFLHNEKKQTQFKQLYKDLESQGAIFISPSPYYMNSSIDLPLDPNPWGMEGRKIEINKNYLSVNPIIDINNKRVKVPETRKNEITVIVPIKFKKHENNIKSTIEKDYMDIYNRKDIQPPKANILYVMNKQSYFTFSTNMGQNNNYEINDPIAVIVNEEFDPNILANTLSMGYGYYTKNSGDKNPFKLTQDALEKYSLNEIWQPISVAYSMVELKIANDREVLELTTIYCILYLILATVLLFFSSVYYLEINKQSLALQWIFGYNFFEKHNLVYLVILVFWNISFMVCFFITSGTLLLTKVTLGLACFDVLLISSFISIKEYNITKQILIEK</sequence>
<dbReference type="InterPro" id="IPR003838">
    <property type="entry name" value="ABC3_permease_C"/>
</dbReference>
<dbReference type="AlphaFoldDB" id="A0A150KML9"/>
<keyword evidence="5 6" id="KW-0472">Membrane</keyword>
<dbReference type="EMBL" id="CP066701">
    <property type="protein sequence ID" value="QQX26088.1"/>
    <property type="molecule type" value="Genomic_DNA"/>
</dbReference>
<evidence type="ECO:0000313" key="11">
    <source>
        <dbReference type="Proteomes" id="UP000595512"/>
    </source>
</evidence>
<dbReference type="STRING" id="46224.B4102_3499"/>
<evidence type="ECO:0000256" key="3">
    <source>
        <dbReference type="ARBA" id="ARBA00022692"/>
    </source>
</evidence>
<reference evidence="8 10" key="1">
    <citation type="submission" date="2016-01" db="EMBL/GenBank/DDBJ databases">
        <title>Genome Sequences of Twelve Sporeforming Bacillus Species Isolated from Foods.</title>
        <authorList>
            <person name="Berendsen E.M."/>
            <person name="Wells-Bennik M.H."/>
            <person name="Krawcyk A.O."/>
            <person name="De Jong A."/>
            <person name="Holsappel S."/>
            <person name="Eijlander R.T."/>
            <person name="Kuipers O.P."/>
        </authorList>
    </citation>
    <scope>NUCLEOTIDE SEQUENCE [LARGE SCALE GENOMIC DNA]</scope>
    <source>
        <strain evidence="8 10">B4102</strain>
    </source>
</reference>
<keyword evidence="3 6" id="KW-0812">Transmembrane</keyword>
<dbReference type="Pfam" id="PF02687">
    <property type="entry name" value="FtsX"/>
    <property type="match status" value="1"/>
</dbReference>
<feature type="transmembrane region" description="Helical" evidence="6">
    <location>
        <begin position="284"/>
        <end position="306"/>
    </location>
</feature>
<evidence type="ECO:0000256" key="6">
    <source>
        <dbReference type="SAM" id="Phobius"/>
    </source>
</evidence>
<protein>
    <submittedName>
        <fullName evidence="9">DUF1430 domain-containing protein</fullName>
    </submittedName>
</protein>
<feature type="transmembrane region" description="Helical" evidence="6">
    <location>
        <begin position="682"/>
        <end position="703"/>
    </location>
</feature>
<organism evidence="8 10">
    <name type="scientific">Heyndrickxia sporothermodurans</name>
    <dbReference type="NCBI Taxonomy" id="46224"/>
    <lineage>
        <taxon>Bacteria</taxon>
        <taxon>Bacillati</taxon>
        <taxon>Bacillota</taxon>
        <taxon>Bacilli</taxon>
        <taxon>Bacillales</taxon>
        <taxon>Bacillaceae</taxon>
        <taxon>Heyndrickxia</taxon>
    </lineage>
</organism>
<comment type="subcellular location">
    <subcellularLocation>
        <location evidence="1">Cell membrane</location>
        <topology evidence="1">Multi-pass membrane protein</topology>
    </subcellularLocation>
</comment>
<keyword evidence="10" id="KW-1185">Reference proteome</keyword>
<dbReference type="GeneID" id="62499476"/>
<dbReference type="Proteomes" id="UP000075666">
    <property type="component" value="Unassembled WGS sequence"/>
</dbReference>
<name>A0A150KML9_9BACI</name>
<evidence type="ECO:0000256" key="4">
    <source>
        <dbReference type="ARBA" id="ARBA00022989"/>
    </source>
</evidence>
<dbReference type="InterPro" id="IPR006541">
    <property type="entry name" value="Bacteriocin_ass"/>
</dbReference>
<keyword evidence="2" id="KW-1003">Cell membrane</keyword>
<feature type="transmembrane region" description="Helical" evidence="6">
    <location>
        <begin position="615"/>
        <end position="635"/>
    </location>
</feature>
<dbReference type="OrthoDB" id="2076832at2"/>
<dbReference type="Pfam" id="PF07242">
    <property type="entry name" value="DUF1430"/>
    <property type="match status" value="1"/>
</dbReference>
<feature type="transmembrane region" description="Helical" evidence="6">
    <location>
        <begin position="326"/>
        <end position="345"/>
    </location>
</feature>
<evidence type="ECO:0000256" key="5">
    <source>
        <dbReference type="ARBA" id="ARBA00023136"/>
    </source>
</evidence>
<keyword evidence="4 6" id="KW-1133">Transmembrane helix</keyword>
<dbReference type="KEGG" id="hspo:JGZ69_03885"/>
<evidence type="ECO:0000313" key="8">
    <source>
        <dbReference type="EMBL" id="KYC98269.1"/>
    </source>
</evidence>
<dbReference type="EMBL" id="LQYN01000079">
    <property type="protein sequence ID" value="KYC98269.1"/>
    <property type="molecule type" value="Genomic_DNA"/>
</dbReference>
<dbReference type="Proteomes" id="UP000595512">
    <property type="component" value="Chromosome"/>
</dbReference>
<dbReference type="GO" id="GO:0005886">
    <property type="term" value="C:plasma membrane"/>
    <property type="evidence" value="ECO:0007669"/>
    <property type="project" value="UniProtKB-SubCell"/>
</dbReference>
<dbReference type="PATRIC" id="fig|46224.3.peg.4041"/>
<proteinExistence type="predicted"/>
<gene>
    <name evidence="8" type="ORF">B4102_3499</name>
    <name evidence="9" type="ORF">JGZ69_03885</name>
</gene>
<reference evidence="9 11" key="2">
    <citation type="submission" date="2020-12" db="EMBL/GenBank/DDBJ databases">
        <title>Taxonomic evaluation of the Bacillus sporothermodurans group of bacteria based on whole genome sequences.</title>
        <authorList>
            <person name="Fiedler G."/>
            <person name="Herbstmann A.-D."/>
            <person name="Doll E."/>
            <person name="Wenning M."/>
            <person name="Brinks E."/>
            <person name="Kabisch J."/>
            <person name="Breitenwieser F."/>
            <person name="Lappann M."/>
            <person name="Boehnlein C."/>
            <person name="Franz C."/>
        </authorList>
    </citation>
    <scope>NUCLEOTIDE SEQUENCE [LARGE SCALE GENOMIC DNA]</scope>
    <source>
        <strain evidence="9 11">DSM 10599</strain>
    </source>
</reference>
<feature type="transmembrane region" description="Helical" evidence="6">
    <location>
        <begin position="251"/>
        <end position="272"/>
    </location>
</feature>
<evidence type="ECO:0000256" key="2">
    <source>
        <dbReference type="ARBA" id="ARBA00022475"/>
    </source>
</evidence>